<dbReference type="InParanoid" id="A0A1Y2DHJ3"/>
<name>A0A1Y2DHJ3_9PEZI</name>
<protein>
    <recommendedName>
        <fullName evidence="4">Secreted protein</fullName>
    </recommendedName>
</protein>
<evidence type="ECO:0000313" key="2">
    <source>
        <dbReference type="EMBL" id="ORY58717.1"/>
    </source>
</evidence>
<keyword evidence="3" id="KW-1185">Reference proteome</keyword>
<organism evidence="2 3">
    <name type="scientific">Pseudomassariella vexata</name>
    <dbReference type="NCBI Taxonomy" id="1141098"/>
    <lineage>
        <taxon>Eukaryota</taxon>
        <taxon>Fungi</taxon>
        <taxon>Dikarya</taxon>
        <taxon>Ascomycota</taxon>
        <taxon>Pezizomycotina</taxon>
        <taxon>Sordariomycetes</taxon>
        <taxon>Xylariomycetidae</taxon>
        <taxon>Amphisphaeriales</taxon>
        <taxon>Pseudomassariaceae</taxon>
        <taxon>Pseudomassariella</taxon>
    </lineage>
</organism>
<reference evidence="2 3" key="1">
    <citation type="submission" date="2016-07" db="EMBL/GenBank/DDBJ databases">
        <title>Pervasive Adenine N6-methylation of Active Genes in Fungi.</title>
        <authorList>
            <consortium name="DOE Joint Genome Institute"/>
            <person name="Mondo S.J."/>
            <person name="Dannebaum R.O."/>
            <person name="Kuo R.C."/>
            <person name="Labutti K."/>
            <person name="Haridas S."/>
            <person name="Kuo A."/>
            <person name="Salamov A."/>
            <person name="Ahrendt S.R."/>
            <person name="Lipzen A."/>
            <person name="Sullivan W."/>
            <person name="Andreopoulos W.B."/>
            <person name="Clum A."/>
            <person name="Lindquist E."/>
            <person name="Daum C."/>
            <person name="Ramamoorthy G.K."/>
            <person name="Gryganskyi A."/>
            <person name="Culley D."/>
            <person name="Magnuson J.K."/>
            <person name="James T.Y."/>
            <person name="O'Malley M.A."/>
            <person name="Stajich J.E."/>
            <person name="Spatafora J.W."/>
            <person name="Visel A."/>
            <person name="Grigoriev I.V."/>
        </authorList>
    </citation>
    <scope>NUCLEOTIDE SEQUENCE [LARGE SCALE GENOMIC DNA]</scope>
    <source>
        <strain evidence="2 3">CBS 129021</strain>
    </source>
</reference>
<evidence type="ECO:0000313" key="3">
    <source>
        <dbReference type="Proteomes" id="UP000193689"/>
    </source>
</evidence>
<evidence type="ECO:0000256" key="1">
    <source>
        <dbReference type="SAM" id="SignalP"/>
    </source>
</evidence>
<feature type="chain" id="PRO_5013254439" description="Secreted protein" evidence="1">
    <location>
        <begin position="23"/>
        <end position="110"/>
    </location>
</feature>
<dbReference type="AlphaFoldDB" id="A0A1Y2DHJ3"/>
<proteinExistence type="predicted"/>
<evidence type="ECO:0008006" key="4">
    <source>
        <dbReference type="Google" id="ProtNLM"/>
    </source>
</evidence>
<sequence length="110" mass="12222">MMIAILNLLEIAIVCNFSFSSCLPGHQLHRNVQRGSAADARPHVHVSFEAPQPIPSCRLPVITCWKKQSDPLSRLNVGASFVVFWNLRLLLGGRLPKDQRCNAACLLFSL</sequence>
<dbReference type="Proteomes" id="UP000193689">
    <property type="component" value="Unassembled WGS sequence"/>
</dbReference>
<dbReference type="RefSeq" id="XP_040711529.1">
    <property type="nucleotide sequence ID" value="XM_040861087.1"/>
</dbReference>
<dbReference type="EMBL" id="MCFJ01000015">
    <property type="protein sequence ID" value="ORY58717.1"/>
    <property type="molecule type" value="Genomic_DNA"/>
</dbReference>
<keyword evidence="1" id="KW-0732">Signal</keyword>
<comment type="caution">
    <text evidence="2">The sequence shown here is derived from an EMBL/GenBank/DDBJ whole genome shotgun (WGS) entry which is preliminary data.</text>
</comment>
<gene>
    <name evidence="2" type="ORF">BCR38DRAFT_446375</name>
</gene>
<accession>A0A1Y2DHJ3</accession>
<feature type="signal peptide" evidence="1">
    <location>
        <begin position="1"/>
        <end position="22"/>
    </location>
</feature>
<dbReference type="GeneID" id="63777299"/>